<evidence type="ECO:0000313" key="1">
    <source>
        <dbReference type="EMBL" id="MCF2497506.1"/>
    </source>
</evidence>
<reference evidence="1" key="1">
    <citation type="submission" date="2022-01" db="EMBL/GenBank/DDBJ databases">
        <title>Novel species in genus Dyadobacter.</title>
        <authorList>
            <person name="Ma C."/>
        </authorList>
    </citation>
    <scope>NUCLEOTIDE SEQUENCE</scope>
    <source>
        <strain evidence="2">CY22</strain>
        <strain evidence="1">CY357</strain>
    </source>
</reference>
<dbReference type="EMBL" id="CP098805">
    <property type="protein sequence ID" value="USJ32089.1"/>
    <property type="molecule type" value="Genomic_DNA"/>
</dbReference>
<dbReference type="EMBL" id="JAKFFV010000003">
    <property type="protein sequence ID" value="MCF2497506.1"/>
    <property type="molecule type" value="Genomic_DNA"/>
</dbReference>
<dbReference type="Proteomes" id="UP001055420">
    <property type="component" value="Chromosome"/>
</dbReference>
<sequence length="77" mass="8571">MTGKEIFDRCQLAALKNGLGSQEFHYGNVLYQALQLEGEEKVFQLLEQAENTGKRVGLGYSSDTFQNSNDPDMAILV</sequence>
<dbReference type="AlphaFoldDB" id="A0A9X1QAN7"/>
<evidence type="ECO:0000313" key="4">
    <source>
        <dbReference type="Proteomes" id="UP001139411"/>
    </source>
</evidence>
<protein>
    <submittedName>
        <fullName evidence="1">Uncharacterized protein</fullName>
    </submittedName>
</protein>
<name>A0A9X1QAN7_9BACT</name>
<evidence type="ECO:0000313" key="3">
    <source>
        <dbReference type="Proteomes" id="UP001055420"/>
    </source>
</evidence>
<proteinExistence type="predicted"/>
<keyword evidence="3" id="KW-1185">Reference proteome</keyword>
<gene>
    <name evidence="1" type="ORF">L0661_04260</name>
    <name evidence="2" type="ORF">NFI80_04960</name>
</gene>
<evidence type="ECO:0000313" key="2">
    <source>
        <dbReference type="EMBL" id="USJ32089.1"/>
    </source>
</evidence>
<dbReference type="Proteomes" id="UP001139411">
    <property type="component" value="Unassembled WGS sequence"/>
</dbReference>
<organism evidence="1 4">
    <name type="scientific">Dyadobacter chenhuakuii</name>
    <dbReference type="NCBI Taxonomy" id="2909339"/>
    <lineage>
        <taxon>Bacteria</taxon>
        <taxon>Pseudomonadati</taxon>
        <taxon>Bacteroidota</taxon>
        <taxon>Cytophagia</taxon>
        <taxon>Cytophagales</taxon>
        <taxon>Spirosomataceae</taxon>
        <taxon>Dyadobacter</taxon>
    </lineage>
</organism>
<dbReference type="RefSeq" id="WP_235160715.1">
    <property type="nucleotide sequence ID" value="NZ_CP098805.1"/>
</dbReference>
<accession>A0A9X1QAN7</accession>